<dbReference type="GO" id="GO:0003697">
    <property type="term" value="F:single-stranded DNA binding"/>
    <property type="evidence" value="ECO:0007669"/>
    <property type="project" value="TreeGrafter"/>
</dbReference>
<dbReference type="InterPro" id="IPR038256">
    <property type="entry name" value="Pol_alpha_znc_sf"/>
</dbReference>
<dbReference type="PRINTS" id="PR00106">
    <property type="entry name" value="DNAPOLB"/>
</dbReference>
<dbReference type="SUPFAM" id="SSF56672">
    <property type="entry name" value="DNA/RNA polymerases"/>
    <property type="match status" value="1"/>
</dbReference>
<keyword evidence="6" id="KW-0479">Metal-binding</keyword>
<evidence type="ECO:0000259" key="14">
    <source>
        <dbReference type="Pfam" id="PF00136"/>
    </source>
</evidence>
<keyword evidence="11" id="KW-0539">Nucleus</keyword>
<dbReference type="Gene3D" id="1.10.287.690">
    <property type="entry name" value="Helix hairpin bin"/>
    <property type="match status" value="1"/>
</dbReference>
<dbReference type="PANTHER" id="PTHR45861">
    <property type="entry name" value="DNA POLYMERASE ALPHA CATALYTIC SUBUNIT"/>
    <property type="match status" value="1"/>
</dbReference>
<dbReference type="NCBIfam" id="TIGR00592">
    <property type="entry name" value="pol2"/>
    <property type="match status" value="1"/>
</dbReference>
<dbReference type="Pfam" id="PF03104">
    <property type="entry name" value="DNA_pol_B_exo1"/>
    <property type="match status" value="1"/>
</dbReference>
<evidence type="ECO:0000256" key="4">
    <source>
        <dbReference type="ARBA" id="ARBA00022695"/>
    </source>
</evidence>
<dbReference type="GO" id="GO:0006272">
    <property type="term" value="P:leading strand elongation"/>
    <property type="evidence" value="ECO:0007669"/>
    <property type="project" value="TreeGrafter"/>
</dbReference>
<feature type="region of interest" description="Disordered" evidence="13">
    <location>
        <begin position="32"/>
        <end position="51"/>
    </location>
</feature>
<dbReference type="GO" id="GO:1902975">
    <property type="term" value="P:mitotic DNA replication initiation"/>
    <property type="evidence" value="ECO:0007669"/>
    <property type="project" value="InterPro"/>
</dbReference>
<dbReference type="InterPro" id="IPR024647">
    <property type="entry name" value="DNA_pol_a_cat_su_N"/>
</dbReference>
<dbReference type="PANTHER" id="PTHR45861:SF1">
    <property type="entry name" value="DNA POLYMERASE ALPHA CATALYTIC SUBUNIT"/>
    <property type="match status" value="1"/>
</dbReference>
<evidence type="ECO:0000256" key="11">
    <source>
        <dbReference type="ARBA" id="ARBA00023242"/>
    </source>
</evidence>
<dbReference type="Gene3D" id="1.10.3200.20">
    <property type="entry name" value="DNA Polymerase alpha, zinc finger"/>
    <property type="match status" value="1"/>
</dbReference>
<feature type="compositionally biased region" description="Acidic residues" evidence="13">
    <location>
        <begin position="70"/>
        <end position="85"/>
    </location>
</feature>
<dbReference type="GO" id="GO:0005658">
    <property type="term" value="C:alpha DNA polymerase:primase complex"/>
    <property type="evidence" value="ECO:0007669"/>
    <property type="project" value="TreeGrafter"/>
</dbReference>
<feature type="domain" description="DNA-directed DNA polymerase family B multifunctional" evidence="14">
    <location>
        <begin position="778"/>
        <end position="1226"/>
    </location>
</feature>
<sequence length="1454" mass="162942">MSDEEGPSRRSLRARGPKKTKAAEDLEKLRNLRAHGRVHREDVTNVDEDLYDEVDEEEYEAKYSARNFVEDDDGAGYGTDDDDQDDYNKAKKDKEKKKKEREESRLKRSKIDSFFSTATKKTANFSRKVEAAPAVDEELHNVLEELAGAAGDDAPAEEAYDDFGVEDEVAEVTSSPSRNIFKRPASPTPLAPRAVKLQKIVKKSVPTFSKPAPVAPIVKAEPIPAPDVGNDYDEDMDFNAPMDFDPVPSESEPKPVVAEAKPKAEVESPVAPVKSTPGFAQFSTKNNLSLINTDNFLNEAADETPKLEPSKHVSLKDEADCDYFVTTEDGKRALRMYWFDAYEEPKVAGRVYLFGFIKTGPSAYKTVCLVVKNIQQKLFFVKRDTVRDSDEAVTVAMVYDEVCELLQRKYNVKQFKARETRKKFAAMDEELIDEADCLEVLYGPNFATVPGGPANGRTYRRVLNATVTPLERLLTEQDIRGPCWIDVTDAQEVAAGSQASHCQHEFIVNIKMLAITEINVAKGLESEPVPTARAMAINVLTMANKKTNKPQIVLISMLQAEQYSLSQPNSYKWNNKLTLIAPPTGCALPVQFQQDAANRRITVEKFANEKQMLAKFLRVLKDCDPDLLIGHDIAAQLALLRERLEEHGIQIWHFLGRLKRKETLKQLPANKAFRWALTAGRLCIDSKSAAMELVKSQSYDLDELVSKVLAPVDPKAVRINVDSEQIQAVFFENKGKTDSLFQLICWSFQEAEFSQRILAQLSALPLFLQITQIVGGVLSRTLMGGRAERNEYLLLHAFYKDGFVAPDKLGFKPKHTPAVKAEPTEDGGDGTAAAPASGNSKKAQYTGGLVLEPKKGLYETYIVLLDFNSLYPSIIQEFNICFTTVSTSESAQVNETNLPNMPDASTPQGILPREICKLVMSRREVKNEMKRCPDKNSERYKQYDIRQLGLKLTANSMYGCLGFDGSRFCAKTLAAMITAKGREILEATRNIVENNGYAVIYGDTDSIMVNTNSTDLAEAKRIGTTIKKLINKSYKCLTLDIDGVYKRLLLLKKKKYAGLAIDLSNETRVSRELKGLDIVRRDWSTLAREVGEVVVNAILSSPSHDEMIEAIRKTLSDVKEAISNGSLAIEKFEILKKLTHRPEDYNDSKAQPHVQVALRLNKTRNRNLRQSDVVKYVICEDGTNNPATQRAYAAVEIEGDEKLKIDAHYYLSHQIHPVVSRLCEPIEEMDACQVAMALGLDPTGYRRKLRDAVDAEENDENAGIGLLDFEVCDPLTITCPKCNTPGEFREAAGIDGWPVLARCPGKNASCDFDAGKNPLPIERQITEAMNAAYKKFLESQFICDDCNATFDFAPPYRNVFGHPCPACNGGFLKRSYTKKRLYDQQMFYAKILNFQEWREHEAPMELKNQFMSNPQSGEVLRFYEAWLKHVQRIGDENAYAKVDLSVVFAPMRIA</sequence>
<evidence type="ECO:0000256" key="1">
    <source>
        <dbReference type="ARBA" id="ARBA00004123"/>
    </source>
</evidence>
<dbReference type="Gene3D" id="3.90.1600.10">
    <property type="entry name" value="Palm domain of DNA polymerase"/>
    <property type="match status" value="1"/>
</dbReference>
<dbReference type="SUPFAM" id="SSF53098">
    <property type="entry name" value="Ribonuclease H-like"/>
    <property type="match status" value="1"/>
</dbReference>
<dbReference type="Pfam" id="PF00136">
    <property type="entry name" value="DNA_pol_B"/>
    <property type="match status" value="1"/>
</dbReference>
<keyword evidence="18" id="KW-1185">Reference proteome</keyword>
<keyword evidence="7" id="KW-0863">Zinc-finger</keyword>
<organism evidence="18 19">
    <name type="scientific">Panagrellus redivivus</name>
    <name type="common">Microworm</name>
    <dbReference type="NCBI Taxonomy" id="6233"/>
    <lineage>
        <taxon>Eukaryota</taxon>
        <taxon>Metazoa</taxon>
        <taxon>Ecdysozoa</taxon>
        <taxon>Nematoda</taxon>
        <taxon>Chromadorea</taxon>
        <taxon>Rhabditida</taxon>
        <taxon>Tylenchina</taxon>
        <taxon>Panagrolaimomorpha</taxon>
        <taxon>Panagrolaimoidea</taxon>
        <taxon>Panagrolaimidae</taxon>
        <taxon>Panagrellus</taxon>
    </lineage>
</organism>
<dbReference type="GO" id="GO:0000166">
    <property type="term" value="F:nucleotide binding"/>
    <property type="evidence" value="ECO:0007669"/>
    <property type="project" value="InterPro"/>
</dbReference>
<name>A0A7E4VXQ1_PANRE</name>
<evidence type="ECO:0000256" key="10">
    <source>
        <dbReference type="ARBA" id="ARBA00023125"/>
    </source>
</evidence>
<evidence type="ECO:0000256" key="3">
    <source>
        <dbReference type="ARBA" id="ARBA00022679"/>
    </source>
</evidence>
<evidence type="ECO:0000259" key="17">
    <source>
        <dbReference type="Pfam" id="PF12254"/>
    </source>
</evidence>
<dbReference type="WBParaSite" id="Pan_g4715.t1">
    <property type="protein sequence ID" value="Pan_g4715.t1"/>
    <property type="gene ID" value="Pan_g4715"/>
</dbReference>
<dbReference type="SMART" id="SM00486">
    <property type="entry name" value="POLBc"/>
    <property type="match status" value="1"/>
</dbReference>
<keyword evidence="10 12" id="KW-0238">DNA-binding</keyword>
<dbReference type="Pfam" id="PF08996">
    <property type="entry name" value="zf-DNA_Pol"/>
    <property type="match status" value="1"/>
</dbReference>
<comment type="subcellular location">
    <subcellularLocation>
        <location evidence="1">Nucleus</location>
    </subcellularLocation>
</comment>
<dbReference type="GO" id="GO:0008270">
    <property type="term" value="F:zinc ion binding"/>
    <property type="evidence" value="ECO:0007669"/>
    <property type="project" value="UniProtKB-KW"/>
</dbReference>
<dbReference type="InterPro" id="IPR017964">
    <property type="entry name" value="DNA-dir_DNA_pol_B_CS"/>
</dbReference>
<dbReference type="GO" id="GO:0003887">
    <property type="term" value="F:DNA-directed DNA polymerase activity"/>
    <property type="evidence" value="ECO:0007669"/>
    <property type="project" value="UniProtKB-KW"/>
</dbReference>
<dbReference type="Pfam" id="PF12254">
    <property type="entry name" value="DNA_pol_alpha_N"/>
    <property type="match status" value="1"/>
</dbReference>
<dbReference type="InterPro" id="IPR043502">
    <property type="entry name" value="DNA/RNA_pol_sf"/>
</dbReference>
<dbReference type="InterPro" id="IPR006133">
    <property type="entry name" value="DNA-dir_DNA_pol_B_exonuc"/>
</dbReference>
<evidence type="ECO:0000313" key="19">
    <source>
        <dbReference type="WBParaSite" id="Pan_g4715.t1"/>
    </source>
</evidence>
<feature type="region of interest" description="Disordered" evidence="13">
    <location>
        <begin position="814"/>
        <end position="842"/>
    </location>
</feature>
<keyword evidence="3 12" id="KW-0808">Transferase</keyword>
<evidence type="ECO:0000256" key="2">
    <source>
        <dbReference type="ARBA" id="ARBA00005755"/>
    </source>
</evidence>
<dbReference type="GO" id="GO:0003688">
    <property type="term" value="F:DNA replication origin binding"/>
    <property type="evidence" value="ECO:0007669"/>
    <property type="project" value="TreeGrafter"/>
</dbReference>
<dbReference type="GO" id="GO:0003682">
    <property type="term" value="F:chromatin binding"/>
    <property type="evidence" value="ECO:0007669"/>
    <property type="project" value="TreeGrafter"/>
</dbReference>
<evidence type="ECO:0000259" key="15">
    <source>
        <dbReference type="Pfam" id="PF03104"/>
    </source>
</evidence>
<dbReference type="InterPro" id="IPR006134">
    <property type="entry name" value="DNA-dir_DNA_pol_B_multi_dom"/>
</dbReference>
<dbReference type="FunFam" id="1.10.132.60:FF:000004">
    <property type="entry name" value="DNA polymerase"/>
    <property type="match status" value="1"/>
</dbReference>
<dbReference type="InterPro" id="IPR042087">
    <property type="entry name" value="DNA_pol_B_thumb"/>
</dbReference>
<evidence type="ECO:0000313" key="18">
    <source>
        <dbReference type="Proteomes" id="UP000492821"/>
    </source>
</evidence>
<dbReference type="Gene3D" id="2.40.50.730">
    <property type="match status" value="1"/>
</dbReference>
<dbReference type="GO" id="GO:0006273">
    <property type="term" value="P:lagging strand elongation"/>
    <property type="evidence" value="ECO:0007669"/>
    <property type="project" value="TreeGrafter"/>
</dbReference>
<dbReference type="InterPro" id="IPR045846">
    <property type="entry name" value="POLBc_alpha"/>
</dbReference>
<comment type="similarity">
    <text evidence="2 12">Belongs to the DNA polymerase type-B family.</text>
</comment>
<dbReference type="EC" id="2.7.7.7" evidence="12"/>
<evidence type="ECO:0000256" key="12">
    <source>
        <dbReference type="RuleBase" id="RU000442"/>
    </source>
</evidence>
<dbReference type="PROSITE" id="PS00116">
    <property type="entry name" value="DNA_POLYMERASE_B"/>
    <property type="match status" value="1"/>
</dbReference>
<feature type="domain" description="DNA-directed DNA polymerase family B exonuclease" evidence="15">
    <location>
        <begin position="464"/>
        <end position="703"/>
    </location>
</feature>
<accession>A0A7E4VXQ1</accession>
<reference evidence="19" key="2">
    <citation type="submission" date="2020-10" db="UniProtKB">
        <authorList>
            <consortium name="WormBaseParasite"/>
        </authorList>
    </citation>
    <scope>IDENTIFICATION</scope>
</reference>
<feature type="domain" description="Zinc finger DNA-directed DNA polymerase family B alpha" evidence="16">
    <location>
        <begin position="1269"/>
        <end position="1448"/>
    </location>
</feature>
<feature type="region of interest" description="Disordered" evidence="13">
    <location>
        <begin position="61"/>
        <end position="108"/>
    </location>
</feature>
<evidence type="ECO:0000256" key="9">
    <source>
        <dbReference type="ARBA" id="ARBA00022932"/>
    </source>
</evidence>
<dbReference type="InterPro" id="IPR036397">
    <property type="entry name" value="RNaseH_sf"/>
</dbReference>
<evidence type="ECO:0000259" key="16">
    <source>
        <dbReference type="Pfam" id="PF08996"/>
    </source>
</evidence>
<dbReference type="Gene3D" id="1.10.132.60">
    <property type="entry name" value="DNA polymerase family B, C-terminal domain"/>
    <property type="match status" value="1"/>
</dbReference>
<keyword evidence="4 12" id="KW-0548">Nucleotidyltransferase</keyword>
<evidence type="ECO:0000256" key="7">
    <source>
        <dbReference type="ARBA" id="ARBA00022771"/>
    </source>
</evidence>
<feature type="region of interest" description="Disordered" evidence="13">
    <location>
        <begin position="1"/>
        <end position="26"/>
    </location>
</feature>
<dbReference type="InterPro" id="IPR006172">
    <property type="entry name" value="DNA-dir_DNA_pol_B"/>
</dbReference>
<comment type="catalytic activity">
    <reaction evidence="12">
        <text>DNA(n) + a 2'-deoxyribonucleoside 5'-triphosphate = DNA(n+1) + diphosphate</text>
        <dbReference type="Rhea" id="RHEA:22508"/>
        <dbReference type="Rhea" id="RHEA-COMP:17339"/>
        <dbReference type="Rhea" id="RHEA-COMP:17340"/>
        <dbReference type="ChEBI" id="CHEBI:33019"/>
        <dbReference type="ChEBI" id="CHEBI:61560"/>
        <dbReference type="ChEBI" id="CHEBI:173112"/>
        <dbReference type="EC" id="2.7.7.7"/>
    </reaction>
</comment>
<evidence type="ECO:0000256" key="8">
    <source>
        <dbReference type="ARBA" id="ARBA00022833"/>
    </source>
</evidence>
<dbReference type="InterPro" id="IPR015088">
    <property type="entry name" value="Znf_DNA-dir_DNA_pol_B_alpha"/>
</dbReference>
<proteinExistence type="inferred from homology"/>
<evidence type="ECO:0000256" key="5">
    <source>
        <dbReference type="ARBA" id="ARBA00022705"/>
    </source>
</evidence>
<dbReference type="CDD" id="cd05532">
    <property type="entry name" value="POLBc_alpha"/>
    <property type="match status" value="1"/>
</dbReference>
<dbReference type="InterPro" id="IPR023211">
    <property type="entry name" value="DNA_pol_palm_dom_sf"/>
</dbReference>
<dbReference type="InterPro" id="IPR012337">
    <property type="entry name" value="RNaseH-like_sf"/>
</dbReference>
<dbReference type="Gene3D" id="3.30.420.10">
    <property type="entry name" value="Ribonuclease H-like superfamily/Ribonuclease H"/>
    <property type="match status" value="1"/>
</dbReference>
<reference evidence="18" key="1">
    <citation type="journal article" date="2013" name="Genetics">
        <title>The draft genome and transcriptome of Panagrellus redivivus are shaped by the harsh demands of a free-living lifestyle.</title>
        <authorList>
            <person name="Srinivasan J."/>
            <person name="Dillman A.R."/>
            <person name="Macchietto M.G."/>
            <person name="Heikkinen L."/>
            <person name="Lakso M."/>
            <person name="Fracchia K.M."/>
            <person name="Antoshechkin I."/>
            <person name="Mortazavi A."/>
            <person name="Wong G."/>
            <person name="Sternberg P.W."/>
        </authorList>
    </citation>
    <scope>NUCLEOTIDE SEQUENCE [LARGE SCALE GENOMIC DNA]</scope>
    <source>
        <strain evidence="18">MT8872</strain>
    </source>
</reference>
<evidence type="ECO:0000256" key="6">
    <source>
        <dbReference type="ARBA" id="ARBA00022723"/>
    </source>
</evidence>
<protein>
    <recommendedName>
        <fullName evidence="12">DNA polymerase</fullName>
        <ecNumber evidence="12">2.7.7.7</ecNumber>
    </recommendedName>
</protein>
<feature type="compositionally biased region" description="Basic residues" evidence="13">
    <location>
        <begin position="10"/>
        <end position="20"/>
    </location>
</feature>
<dbReference type="Proteomes" id="UP000492821">
    <property type="component" value="Unassembled WGS sequence"/>
</dbReference>
<keyword evidence="9 12" id="KW-0239">DNA-directed DNA polymerase</keyword>
<dbReference type="Gene3D" id="3.30.70.2820">
    <property type="match status" value="1"/>
</dbReference>
<keyword evidence="5 12" id="KW-0235">DNA replication</keyword>
<evidence type="ECO:0000256" key="13">
    <source>
        <dbReference type="SAM" id="MobiDB-lite"/>
    </source>
</evidence>
<keyword evidence="8" id="KW-0862">Zinc</keyword>
<feature type="domain" description="DNA polymerase alpha catalytic subunit N-terminal" evidence="17">
    <location>
        <begin position="26"/>
        <end position="79"/>
    </location>
</feature>